<dbReference type="EMBL" id="CAAE01014737">
    <property type="protein sequence ID" value="CAG04249.1"/>
    <property type="molecule type" value="Genomic_DNA"/>
</dbReference>
<organism evidence="1">
    <name type="scientific">Tetraodon nigroviridis</name>
    <name type="common">Spotted green pufferfish</name>
    <name type="synonym">Chelonodon nigroviridis</name>
    <dbReference type="NCBI Taxonomy" id="99883"/>
    <lineage>
        <taxon>Eukaryota</taxon>
        <taxon>Metazoa</taxon>
        <taxon>Chordata</taxon>
        <taxon>Craniata</taxon>
        <taxon>Vertebrata</taxon>
        <taxon>Euteleostomi</taxon>
        <taxon>Actinopterygii</taxon>
        <taxon>Neopterygii</taxon>
        <taxon>Teleostei</taxon>
        <taxon>Neoteleostei</taxon>
        <taxon>Acanthomorphata</taxon>
        <taxon>Eupercaria</taxon>
        <taxon>Tetraodontiformes</taxon>
        <taxon>Tetradontoidea</taxon>
        <taxon>Tetraodontidae</taxon>
        <taxon>Tetraodon</taxon>
    </lineage>
</organism>
<accession>Q4S533</accession>
<protein>
    <submittedName>
        <fullName evidence="1">(spotted green pufferfish) hypothetical protein</fullName>
    </submittedName>
</protein>
<gene>
    <name evidence="1" type="ORF">GSTENG00023912001</name>
</gene>
<dbReference type="AlphaFoldDB" id="Q4S533"/>
<evidence type="ECO:0000313" key="1">
    <source>
        <dbReference type="EMBL" id="CAG04249.1"/>
    </source>
</evidence>
<sequence length="91" mass="9789">MATVLLPQGPRTARLQQQQYIGSISPPTSESEILVRSLTSNRTVLYNSGVKSPSTPPAIGNKSPSCCPFSTVDSSLRLREMLELGCAIIIK</sequence>
<comment type="caution">
    <text evidence="1">The sequence shown here is derived from an EMBL/GenBank/DDBJ whole genome shotgun (WGS) entry which is preliminary data.</text>
</comment>
<reference evidence="1" key="2">
    <citation type="submission" date="2004-02" db="EMBL/GenBank/DDBJ databases">
        <authorList>
            <consortium name="Genoscope"/>
            <consortium name="Whitehead Institute Centre for Genome Research"/>
        </authorList>
    </citation>
    <scope>NUCLEOTIDE SEQUENCE</scope>
</reference>
<dbReference type="KEGG" id="tng:GSTEN00023912G001"/>
<reference evidence="1" key="1">
    <citation type="journal article" date="2004" name="Nature">
        <title>Genome duplication in the teleost fish Tetraodon nigroviridis reveals the early vertebrate proto-karyotype.</title>
        <authorList>
            <person name="Jaillon O."/>
            <person name="Aury J.-M."/>
            <person name="Brunet F."/>
            <person name="Petit J.-L."/>
            <person name="Stange-Thomann N."/>
            <person name="Mauceli E."/>
            <person name="Bouneau L."/>
            <person name="Fischer C."/>
            <person name="Ozouf-Costaz C."/>
            <person name="Bernot A."/>
            <person name="Nicaud S."/>
            <person name="Jaffe D."/>
            <person name="Fisher S."/>
            <person name="Lutfalla G."/>
            <person name="Dossat C."/>
            <person name="Segurens B."/>
            <person name="Dasilva C."/>
            <person name="Salanoubat M."/>
            <person name="Levy M."/>
            <person name="Boudet N."/>
            <person name="Castellano S."/>
            <person name="Anthouard V."/>
            <person name="Jubin C."/>
            <person name="Castelli V."/>
            <person name="Katinka M."/>
            <person name="Vacherie B."/>
            <person name="Biemont C."/>
            <person name="Skalli Z."/>
            <person name="Cattolico L."/>
            <person name="Poulain J."/>
            <person name="De Berardinis V."/>
            <person name="Cruaud C."/>
            <person name="Duprat S."/>
            <person name="Brottier P."/>
            <person name="Coutanceau J.-P."/>
            <person name="Gouzy J."/>
            <person name="Parra G."/>
            <person name="Lardier G."/>
            <person name="Chapple C."/>
            <person name="McKernan K.J."/>
            <person name="McEwan P."/>
            <person name="Bosak S."/>
            <person name="Kellis M."/>
            <person name="Volff J.-N."/>
            <person name="Guigo R."/>
            <person name="Zody M.C."/>
            <person name="Mesirov J."/>
            <person name="Lindblad-Toh K."/>
            <person name="Birren B."/>
            <person name="Nusbaum C."/>
            <person name="Kahn D."/>
            <person name="Robinson-Rechavi M."/>
            <person name="Laudet V."/>
            <person name="Schachter V."/>
            <person name="Quetier F."/>
            <person name="Saurin W."/>
            <person name="Scarpelli C."/>
            <person name="Wincker P."/>
            <person name="Lander E.S."/>
            <person name="Weissenbach J."/>
            <person name="Roest Crollius H."/>
        </authorList>
    </citation>
    <scope>NUCLEOTIDE SEQUENCE [LARGE SCALE GENOMIC DNA]</scope>
</reference>
<proteinExistence type="predicted"/>
<name>Q4S533_TETNG</name>